<dbReference type="Proteomes" id="UP000228767">
    <property type="component" value="Unassembled WGS sequence"/>
</dbReference>
<name>A0A2H0RGR7_9BACT</name>
<gene>
    <name evidence="1" type="ORF">COV10_00500</name>
</gene>
<reference evidence="1 2" key="1">
    <citation type="submission" date="2017-09" db="EMBL/GenBank/DDBJ databases">
        <title>Depth-based differentiation of microbial function through sediment-hosted aquifers and enrichment of novel symbionts in the deep terrestrial subsurface.</title>
        <authorList>
            <person name="Probst A.J."/>
            <person name="Ladd B."/>
            <person name="Jarett J.K."/>
            <person name="Geller-Mcgrath D.E."/>
            <person name="Sieber C.M."/>
            <person name="Emerson J.B."/>
            <person name="Anantharaman K."/>
            <person name="Thomas B.C."/>
            <person name="Malmstrom R."/>
            <person name="Stieglmeier M."/>
            <person name="Klingl A."/>
            <person name="Woyke T."/>
            <person name="Ryan C.M."/>
            <person name="Banfield J.F."/>
        </authorList>
    </citation>
    <scope>NUCLEOTIDE SEQUENCE [LARGE SCALE GENOMIC DNA]</scope>
    <source>
        <strain evidence="1">CG10_big_fil_rev_8_21_14_0_10_51_16</strain>
    </source>
</reference>
<accession>A0A2H0RGR7</accession>
<evidence type="ECO:0000313" key="2">
    <source>
        <dbReference type="Proteomes" id="UP000228767"/>
    </source>
</evidence>
<evidence type="ECO:0000313" key="1">
    <source>
        <dbReference type="EMBL" id="PIR45214.1"/>
    </source>
</evidence>
<organism evidence="1 2">
    <name type="scientific">Candidatus Vogelbacteria bacterium CG10_big_fil_rev_8_21_14_0_10_51_16</name>
    <dbReference type="NCBI Taxonomy" id="1975045"/>
    <lineage>
        <taxon>Bacteria</taxon>
        <taxon>Candidatus Vogeliibacteriota</taxon>
    </lineage>
</organism>
<dbReference type="EMBL" id="PCYI01000003">
    <property type="protein sequence ID" value="PIR45214.1"/>
    <property type="molecule type" value="Genomic_DNA"/>
</dbReference>
<dbReference type="AlphaFoldDB" id="A0A2H0RGR7"/>
<proteinExistence type="predicted"/>
<protein>
    <submittedName>
        <fullName evidence="1">Uncharacterized protein</fullName>
    </submittedName>
</protein>
<sequence length="150" mass="17475">MKVKNILRRMRRRPLPDGLTPYVQRDELGDERLGFKWRGEPISFTEGLAYILLGHLPGTPGKPWNSPEDMYQLVNVFGVVCLDDYNRLNRAAIRDMALFRNGPGYSRRLRRALMALPFYGGLMSADAQLLERTDRERRSQDRKFARLPHE</sequence>
<comment type="caution">
    <text evidence="1">The sequence shown here is derived from an EMBL/GenBank/DDBJ whole genome shotgun (WGS) entry which is preliminary data.</text>
</comment>